<accession>A0A2I1IGP5</accession>
<dbReference type="Pfam" id="PF12028">
    <property type="entry name" value="DUF3515"/>
    <property type="match status" value="1"/>
</dbReference>
<dbReference type="EMBL" id="PKGO01000005">
    <property type="protein sequence ID" value="PKY70291.1"/>
    <property type="molecule type" value="Genomic_DNA"/>
</dbReference>
<dbReference type="RefSeq" id="WP_070423914.1">
    <property type="nucleotide sequence ID" value="NZ_PKGO01000005.1"/>
</dbReference>
<gene>
    <name evidence="2" type="ORF">CYJ40_06065</name>
</gene>
<dbReference type="Proteomes" id="UP000242755">
    <property type="component" value="Unassembled WGS sequence"/>
</dbReference>
<dbReference type="AlphaFoldDB" id="A0A2I1IGP5"/>
<dbReference type="InterPro" id="IPR021903">
    <property type="entry name" value="DUF3515"/>
</dbReference>
<dbReference type="PROSITE" id="PS51257">
    <property type="entry name" value="PROKAR_LIPOPROTEIN"/>
    <property type="match status" value="1"/>
</dbReference>
<keyword evidence="1" id="KW-0732">Signal</keyword>
<feature type="signal peptide" evidence="1">
    <location>
        <begin position="1"/>
        <end position="23"/>
    </location>
</feature>
<comment type="caution">
    <text evidence="2">The sequence shown here is derived from an EMBL/GenBank/DDBJ whole genome shotgun (WGS) entry which is preliminary data.</text>
</comment>
<proteinExistence type="predicted"/>
<evidence type="ECO:0000313" key="3">
    <source>
        <dbReference type="Proteomes" id="UP000242755"/>
    </source>
</evidence>
<reference evidence="2 3" key="1">
    <citation type="submission" date="2017-12" db="EMBL/GenBank/DDBJ databases">
        <title>Phylogenetic diversity of female urinary microbiome.</title>
        <authorList>
            <person name="Thomas-White K."/>
            <person name="Wolfe A.J."/>
        </authorList>
    </citation>
    <scope>NUCLEOTIDE SEQUENCE [LARGE SCALE GENOMIC DNA]</scope>
    <source>
        <strain evidence="2 3">UMB0426</strain>
    </source>
</reference>
<protein>
    <submittedName>
        <fullName evidence="2">DUF3515 domain-containing protein</fullName>
    </submittedName>
</protein>
<name>A0A2I1IGP5_9MICO</name>
<organism evidence="2 3">
    <name type="scientific">Brevibacterium ravenspurgense</name>
    <dbReference type="NCBI Taxonomy" id="479117"/>
    <lineage>
        <taxon>Bacteria</taxon>
        <taxon>Bacillati</taxon>
        <taxon>Actinomycetota</taxon>
        <taxon>Actinomycetes</taxon>
        <taxon>Micrococcales</taxon>
        <taxon>Brevibacteriaceae</taxon>
        <taxon>Brevibacterium</taxon>
    </lineage>
</organism>
<dbReference type="STRING" id="1176165.GCA_001584405_00448"/>
<feature type="chain" id="PRO_5014169637" evidence="1">
    <location>
        <begin position="24"/>
        <end position="163"/>
    </location>
</feature>
<evidence type="ECO:0000313" key="2">
    <source>
        <dbReference type="EMBL" id="PKY70291.1"/>
    </source>
</evidence>
<evidence type="ECO:0000256" key="1">
    <source>
        <dbReference type="SAM" id="SignalP"/>
    </source>
</evidence>
<sequence>MVLRKLSAAAVGFSALVGLSACAPVVVVEPQPHATDPACADVMLRLPEVIGDHEKRKASSQATAAWGDPSAVVLRCGGEMPGPSTDHCVRADDVDWVSREGEGDTWIFETYGRSPSVELTLDTTKIAGAEALSALSAAVQQIEAQRECVGAEDVNGEAPEGEG</sequence>